<dbReference type="EMBL" id="VSSQ01122508">
    <property type="protein sequence ID" value="MPN54360.1"/>
    <property type="molecule type" value="Genomic_DNA"/>
</dbReference>
<name>A0A645ITY9_9ZZZZ</name>
<organism evidence="1">
    <name type="scientific">bioreactor metagenome</name>
    <dbReference type="NCBI Taxonomy" id="1076179"/>
    <lineage>
        <taxon>unclassified sequences</taxon>
        <taxon>metagenomes</taxon>
        <taxon>ecological metagenomes</taxon>
    </lineage>
</organism>
<proteinExistence type="predicted"/>
<evidence type="ECO:0000313" key="1">
    <source>
        <dbReference type="EMBL" id="MPN54360.1"/>
    </source>
</evidence>
<accession>A0A645ITY9</accession>
<sequence>MFCVAHFFLGALEVFARGVNPLAVDFEPGPDFQQAVLHNGGNGAVRRRPDIQQKVAAHADEIHEHFDEVERTRIVLGIFHTIKAE</sequence>
<gene>
    <name evidence="1" type="ORF">SDC9_202030</name>
</gene>
<protein>
    <submittedName>
        <fullName evidence="1">Uncharacterized protein</fullName>
    </submittedName>
</protein>
<dbReference type="AlphaFoldDB" id="A0A645ITY9"/>
<comment type="caution">
    <text evidence="1">The sequence shown here is derived from an EMBL/GenBank/DDBJ whole genome shotgun (WGS) entry which is preliminary data.</text>
</comment>
<reference evidence="1" key="1">
    <citation type="submission" date="2019-08" db="EMBL/GenBank/DDBJ databases">
        <authorList>
            <person name="Kucharzyk K."/>
            <person name="Murdoch R.W."/>
            <person name="Higgins S."/>
            <person name="Loffler F."/>
        </authorList>
    </citation>
    <scope>NUCLEOTIDE SEQUENCE</scope>
</reference>